<keyword evidence="2" id="KW-1185">Reference proteome</keyword>
<organism evidence="1 2">
    <name type="scientific">Racocetra persica</name>
    <dbReference type="NCBI Taxonomy" id="160502"/>
    <lineage>
        <taxon>Eukaryota</taxon>
        <taxon>Fungi</taxon>
        <taxon>Fungi incertae sedis</taxon>
        <taxon>Mucoromycota</taxon>
        <taxon>Glomeromycotina</taxon>
        <taxon>Glomeromycetes</taxon>
        <taxon>Diversisporales</taxon>
        <taxon>Gigasporaceae</taxon>
        <taxon>Racocetra</taxon>
    </lineage>
</organism>
<reference evidence="1" key="1">
    <citation type="submission" date="2021-06" db="EMBL/GenBank/DDBJ databases">
        <authorList>
            <person name="Kallberg Y."/>
            <person name="Tangrot J."/>
            <person name="Rosling A."/>
        </authorList>
    </citation>
    <scope>NUCLEOTIDE SEQUENCE</scope>
    <source>
        <strain evidence="1">MA461A</strain>
    </source>
</reference>
<evidence type="ECO:0000313" key="2">
    <source>
        <dbReference type="Proteomes" id="UP000789920"/>
    </source>
</evidence>
<protein>
    <submittedName>
        <fullName evidence="1">24220_t:CDS:1</fullName>
    </submittedName>
</protein>
<dbReference type="Proteomes" id="UP000789920">
    <property type="component" value="Unassembled WGS sequence"/>
</dbReference>
<accession>A0ACA9LQ84</accession>
<comment type="caution">
    <text evidence="1">The sequence shown here is derived from an EMBL/GenBank/DDBJ whole genome shotgun (WGS) entry which is preliminary data.</text>
</comment>
<gene>
    <name evidence="1" type="ORF">RPERSI_LOCUS3633</name>
</gene>
<name>A0ACA9LQ84_9GLOM</name>
<sequence length="77" mass="8928">MTLPKLYKVCGIQICDHRKAFDLYQKSLRNGYVTAYQILGDCYNIGMGTNIDEEKAFEYYQVAAKNKLNSKYGFTNR</sequence>
<dbReference type="EMBL" id="CAJVQC010004603">
    <property type="protein sequence ID" value="CAG8542908.1"/>
    <property type="molecule type" value="Genomic_DNA"/>
</dbReference>
<evidence type="ECO:0000313" key="1">
    <source>
        <dbReference type="EMBL" id="CAG8542908.1"/>
    </source>
</evidence>
<proteinExistence type="predicted"/>